<dbReference type="RefSeq" id="WP_250912428.1">
    <property type="nucleotide sequence ID" value="NZ_JAMXLX010000001.1"/>
</dbReference>
<evidence type="ECO:0000313" key="1">
    <source>
        <dbReference type="EMBL" id="MCO5955693.1"/>
    </source>
</evidence>
<evidence type="ECO:0000313" key="2">
    <source>
        <dbReference type="Proteomes" id="UP001155380"/>
    </source>
</evidence>
<proteinExistence type="predicted"/>
<sequence length="302" mass="34396">MAFSAEQLAANPLFVEALQAFAMQLRGRYDEQPRLARFLASHQRWLLSQAAFALHLEYDPEEPNSGLTTTRLREIVTTGNAASRNTVLNFLDQLVSYRFVKIAGDPARRPRRFEAADVTTKAMFGWMVANLAALDGLDGGSRAKTLVDKPELFKLIQPQVARRSFDNVQWREPPPRVAMFLWTEAGGLVMDELIRRVRLSEEIDGRFDIGRIDARLIAEQFMMSRTHLQRLFRKAIDENCLQWQDETKKSNLWFTADFLAEYCRWQAVKFAIVDQVFEEANGKLAAEAECAASHRNAAVGEP</sequence>
<organism evidence="1 2">
    <name type="scientific">Ciceribacter sichuanensis</name>
    <dbReference type="NCBI Taxonomy" id="2949647"/>
    <lineage>
        <taxon>Bacteria</taxon>
        <taxon>Pseudomonadati</taxon>
        <taxon>Pseudomonadota</taxon>
        <taxon>Alphaproteobacteria</taxon>
        <taxon>Hyphomicrobiales</taxon>
        <taxon>Rhizobiaceae</taxon>
        <taxon>Ciceribacter</taxon>
    </lineage>
</organism>
<dbReference type="EMBL" id="JAMXLX010000001">
    <property type="protein sequence ID" value="MCO5955693.1"/>
    <property type="molecule type" value="Genomic_DNA"/>
</dbReference>
<dbReference type="AlphaFoldDB" id="A0AAJ1BT81"/>
<gene>
    <name evidence="1" type="ORF">NBH21_02810</name>
</gene>
<comment type="caution">
    <text evidence="1">The sequence shown here is derived from an EMBL/GenBank/DDBJ whole genome shotgun (WGS) entry which is preliminary data.</text>
</comment>
<accession>A0AAJ1BT81</accession>
<dbReference type="Proteomes" id="UP001155380">
    <property type="component" value="Unassembled WGS sequence"/>
</dbReference>
<reference evidence="1" key="1">
    <citation type="submission" date="2022-06" db="EMBL/GenBank/DDBJ databases">
        <authorList>
            <person name="Sun Q."/>
        </authorList>
    </citation>
    <scope>NUCLEOTIDE SEQUENCE</scope>
    <source>
        <strain evidence="1">S101</strain>
    </source>
</reference>
<protein>
    <submittedName>
        <fullName evidence="1">Uncharacterized protein</fullName>
    </submittedName>
</protein>
<name>A0AAJ1BT81_9HYPH</name>